<dbReference type="EC" id="1.3.5.2" evidence="11"/>
<dbReference type="NCBIfam" id="TIGR01036">
    <property type="entry name" value="pyrD_sub2"/>
    <property type="match status" value="1"/>
</dbReference>
<dbReference type="GO" id="GO:0006207">
    <property type="term" value="P:'de novo' pyrimidine nucleobase biosynthetic process"/>
    <property type="evidence" value="ECO:0007669"/>
    <property type="project" value="UniProtKB-UniRule"/>
</dbReference>
<feature type="binding site" evidence="11">
    <location>
        <begin position="282"/>
        <end position="283"/>
    </location>
    <ligand>
        <name>substrate</name>
    </ligand>
</feature>
<accession>A0A0K1P8S5</accession>
<reference evidence="13 14" key="1">
    <citation type="submission" date="2015-08" db="EMBL/GenBank/DDBJ databases">
        <authorList>
            <person name="Babu N.S."/>
            <person name="Beckwith C.J."/>
            <person name="Beseler K.G."/>
            <person name="Brison A."/>
            <person name="Carone J.V."/>
            <person name="Caskin T.P."/>
            <person name="Diamond M."/>
            <person name="Durham M.E."/>
            <person name="Foxe J.M."/>
            <person name="Go M."/>
            <person name="Henderson B.A."/>
            <person name="Jones I.B."/>
            <person name="McGettigan J.A."/>
            <person name="Micheletti S.J."/>
            <person name="Nasrallah M.E."/>
            <person name="Ortiz D."/>
            <person name="Piller C.R."/>
            <person name="Privatt S.R."/>
            <person name="Schneider S.L."/>
            <person name="Sharp S."/>
            <person name="Smith T.C."/>
            <person name="Stanton J.D."/>
            <person name="Ullery H.E."/>
            <person name="Wilson R.J."/>
            <person name="Serrano M.G."/>
            <person name="Buck G."/>
            <person name="Lee V."/>
            <person name="Wang Y."/>
            <person name="Carvalho R."/>
            <person name="Voegtly L."/>
            <person name="Shi R."/>
            <person name="Duckworth R."/>
            <person name="Johnson A."/>
            <person name="Loviza R."/>
            <person name="Walstead R."/>
            <person name="Shah Z."/>
            <person name="Kiflezghi M."/>
            <person name="Wade K."/>
            <person name="Ball S.L."/>
            <person name="Bradley K.W."/>
            <person name="Asai D.J."/>
            <person name="Bowman C.A."/>
            <person name="Russell D.A."/>
            <person name="Pope W.H."/>
            <person name="Jacobs-Sera D."/>
            <person name="Hendrix R.W."/>
            <person name="Hatfull G.F."/>
        </authorList>
    </citation>
    <scope>NUCLEOTIDE SEQUENCE [LARGE SCALE GENOMIC DNA]</scope>
    <source>
        <strain evidence="13 14">DSM 27710</strain>
    </source>
</reference>
<evidence type="ECO:0000256" key="7">
    <source>
        <dbReference type="ARBA" id="ARBA00022975"/>
    </source>
</evidence>
<comment type="subcellular location">
    <subcellularLocation>
        <location evidence="11">Cell membrane</location>
        <topology evidence="11">Peripheral membrane protein</topology>
    </subcellularLocation>
    <subcellularLocation>
        <location evidence="2">Membrane</location>
    </subcellularLocation>
</comment>
<dbReference type="NCBIfam" id="NF003645">
    <property type="entry name" value="PRK05286.1-2"/>
    <property type="match status" value="1"/>
</dbReference>
<keyword evidence="5 11" id="KW-0285">Flavoprotein</keyword>
<proteinExistence type="inferred from homology"/>
<dbReference type="Pfam" id="PF01180">
    <property type="entry name" value="DHO_dh"/>
    <property type="match status" value="1"/>
</dbReference>
<dbReference type="STRING" id="1391653.AKJ08_0320"/>
<comment type="cofactor">
    <cofactor evidence="11">
        <name>FMN</name>
        <dbReference type="ChEBI" id="CHEBI:58210"/>
    </cofactor>
    <text evidence="11">Binds 1 FMN per subunit.</text>
</comment>
<evidence type="ECO:0000259" key="12">
    <source>
        <dbReference type="Pfam" id="PF01180"/>
    </source>
</evidence>
<dbReference type="UniPathway" id="UPA00070">
    <property type="reaction ID" value="UER00946"/>
</dbReference>
<dbReference type="AlphaFoldDB" id="A0A0K1P8S5"/>
<dbReference type="InterPro" id="IPR001295">
    <property type="entry name" value="Dihydroorotate_DH_CS"/>
</dbReference>
<evidence type="ECO:0000256" key="9">
    <source>
        <dbReference type="ARBA" id="ARBA00023136"/>
    </source>
</evidence>
<feature type="binding site" evidence="11">
    <location>
        <position position="218"/>
    </location>
    <ligand>
        <name>substrate</name>
    </ligand>
</feature>
<keyword evidence="11" id="KW-1003">Cell membrane</keyword>
<evidence type="ECO:0000256" key="4">
    <source>
        <dbReference type="ARBA" id="ARBA00005359"/>
    </source>
</evidence>
<dbReference type="PANTHER" id="PTHR48109">
    <property type="entry name" value="DIHYDROOROTATE DEHYDROGENASE (QUINONE), MITOCHONDRIAL-RELATED"/>
    <property type="match status" value="1"/>
</dbReference>
<comment type="function">
    <text evidence="1 11">Catalyzes the conversion of dihydroorotate to orotate with quinone as electron acceptor.</text>
</comment>
<dbReference type="PROSITE" id="PS00911">
    <property type="entry name" value="DHODEHASE_1"/>
    <property type="match status" value="1"/>
</dbReference>
<name>A0A0K1P8S5_9BACT</name>
<protein>
    <recommendedName>
        <fullName evidence="11">Dihydroorotate dehydrogenase (quinone)</fullName>
        <ecNumber evidence="11">1.3.5.2</ecNumber>
    </recommendedName>
    <alternativeName>
        <fullName evidence="11">DHOdehase</fullName>
        <shortName evidence="11">DHOD</shortName>
        <shortName evidence="11">DHODase</shortName>
    </alternativeName>
    <alternativeName>
        <fullName evidence="11">Dihydroorotate oxidase</fullName>
    </alternativeName>
</protein>
<comment type="similarity">
    <text evidence="4 11">Belongs to the dihydroorotate dehydrogenase family. Type 2 subfamily.</text>
</comment>
<dbReference type="GO" id="GO:0044205">
    <property type="term" value="P:'de novo' UMP biosynthetic process"/>
    <property type="evidence" value="ECO:0007669"/>
    <property type="project" value="UniProtKB-UniRule"/>
</dbReference>
<feature type="binding site" evidence="11">
    <location>
        <position position="304"/>
    </location>
    <ligand>
        <name>FMN</name>
        <dbReference type="ChEBI" id="CHEBI:58210"/>
    </ligand>
</feature>
<feature type="binding site" evidence="11">
    <location>
        <begin position="354"/>
        <end position="355"/>
    </location>
    <ligand>
        <name>FMN</name>
        <dbReference type="ChEBI" id="CHEBI:58210"/>
    </ligand>
</feature>
<dbReference type="PATRIC" id="fig|1391653.3.peg.332"/>
<evidence type="ECO:0000256" key="1">
    <source>
        <dbReference type="ARBA" id="ARBA00003125"/>
    </source>
</evidence>
<keyword evidence="7 11" id="KW-0665">Pyrimidine biosynthesis</keyword>
<keyword evidence="9 11" id="KW-0472">Membrane</keyword>
<feature type="binding site" evidence="11">
    <location>
        <position position="213"/>
    </location>
    <ligand>
        <name>FMN</name>
        <dbReference type="ChEBI" id="CHEBI:58210"/>
    </ligand>
</feature>
<evidence type="ECO:0000256" key="2">
    <source>
        <dbReference type="ARBA" id="ARBA00004370"/>
    </source>
</evidence>
<dbReference type="InterPro" id="IPR005719">
    <property type="entry name" value="Dihydroorotate_DH_2"/>
</dbReference>
<evidence type="ECO:0000313" key="13">
    <source>
        <dbReference type="EMBL" id="AKU89933.1"/>
    </source>
</evidence>
<feature type="binding site" evidence="11">
    <location>
        <position position="333"/>
    </location>
    <ligand>
        <name>FMN</name>
        <dbReference type="ChEBI" id="CHEBI:58210"/>
    </ligand>
</feature>
<dbReference type="NCBIfam" id="NF003652">
    <property type="entry name" value="PRK05286.2-5"/>
    <property type="match status" value="1"/>
</dbReference>
<evidence type="ECO:0000313" key="14">
    <source>
        <dbReference type="Proteomes" id="UP000055590"/>
    </source>
</evidence>
<feature type="active site" description="Nucleophile" evidence="11">
    <location>
        <position position="216"/>
    </location>
</feature>
<organism evidence="13 14">
    <name type="scientific">Vulgatibacter incomptus</name>
    <dbReference type="NCBI Taxonomy" id="1391653"/>
    <lineage>
        <taxon>Bacteria</taxon>
        <taxon>Pseudomonadati</taxon>
        <taxon>Myxococcota</taxon>
        <taxon>Myxococcia</taxon>
        <taxon>Myxococcales</taxon>
        <taxon>Cystobacterineae</taxon>
        <taxon>Vulgatibacteraceae</taxon>
        <taxon>Vulgatibacter</taxon>
    </lineage>
</organism>
<dbReference type="KEGG" id="vin:AKJ08_0320"/>
<dbReference type="PANTHER" id="PTHR48109:SF4">
    <property type="entry name" value="DIHYDROOROTATE DEHYDROGENASE (QUINONE), MITOCHONDRIAL"/>
    <property type="match status" value="1"/>
</dbReference>
<dbReference type="GO" id="GO:0005737">
    <property type="term" value="C:cytoplasm"/>
    <property type="evidence" value="ECO:0007669"/>
    <property type="project" value="InterPro"/>
</dbReference>
<dbReference type="EMBL" id="CP012332">
    <property type="protein sequence ID" value="AKU89933.1"/>
    <property type="molecule type" value="Genomic_DNA"/>
</dbReference>
<evidence type="ECO:0000256" key="6">
    <source>
        <dbReference type="ARBA" id="ARBA00022643"/>
    </source>
</evidence>
<comment type="pathway">
    <text evidence="3 11">Pyrimidine metabolism; UMP biosynthesis via de novo pathway; orotate from (S)-dihydroorotate (quinone route): step 1/1.</text>
</comment>
<feature type="binding site" evidence="11">
    <location>
        <position position="213"/>
    </location>
    <ligand>
        <name>substrate</name>
    </ligand>
</feature>
<evidence type="ECO:0000256" key="3">
    <source>
        <dbReference type="ARBA" id="ARBA00005161"/>
    </source>
</evidence>
<dbReference type="Proteomes" id="UP000055590">
    <property type="component" value="Chromosome"/>
</dbReference>
<dbReference type="PROSITE" id="PS00912">
    <property type="entry name" value="DHODEHASE_2"/>
    <property type="match status" value="1"/>
</dbReference>
<keyword evidence="8 11" id="KW-0560">Oxidoreductase</keyword>
<feature type="binding site" evidence="11">
    <location>
        <position position="281"/>
    </location>
    <ligand>
        <name>FMN</name>
        <dbReference type="ChEBI" id="CHEBI:58210"/>
    </ligand>
</feature>
<dbReference type="GO" id="GO:0106430">
    <property type="term" value="F:dihydroorotate dehydrogenase (quinone) activity"/>
    <property type="evidence" value="ECO:0007669"/>
    <property type="project" value="UniProtKB-EC"/>
</dbReference>
<dbReference type="HAMAP" id="MF_00225">
    <property type="entry name" value="DHO_dh_type2"/>
    <property type="match status" value="1"/>
</dbReference>
<keyword evidence="6 11" id="KW-0288">FMN</keyword>
<evidence type="ECO:0000256" key="8">
    <source>
        <dbReference type="ARBA" id="ARBA00023002"/>
    </source>
</evidence>
<keyword evidence="14" id="KW-1185">Reference proteome</keyword>
<feature type="binding site" evidence="11">
    <location>
        <position position="180"/>
    </location>
    <ligand>
        <name>FMN</name>
        <dbReference type="ChEBI" id="CHEBI:58210"/>
    </ligand>
</feature>
<feature type="binding site" evidence="11">
    <location>
        <begin position="102"/>
        <end position="106"/>
    </location>
    <ligand>
        <name>FMN</name>
        <dbReference type="ChEBI" id="CHEBI:58210"/>
    </ligand>
</feature>
<dbReference type="InterPro" id="IPR005720">
    <property type="entry name" value="Dihydroorotate_DH_cat"/>
</dbReference>
<dbReference type="InterPro" id="IPR050074">
    <property type="entry name" value="DHO_dehydrogenase"/>
</dbReference>
<comment type="subunit">
    <text evidence="11">Monomer.</text>
</comment>
<evidence type="ECO:0000256" key="5">
    <source>
        <dbReference type="ARBA" id="ARBA00022630"/>
    </source>
</evidence>
<feature type="binding site" evidence="11">
    <location>
        <position position="253"/>
    </location>
    <ligand>
        <name>FMN</name>
        <dbReference type="ChEBI" id="CHEBI:58210"/>
    </ligand>
</feature>
<comment type="catalytic activity">
    <reaction evidence="10 11">
        <text>(S)-dihydroorotate + a quinone = orotate + a quinol</text>
        <dbReference type="Rhea" id="RHEA:30187"/>
        <dbReference type="ChEBI" id="CHEBI:24646"/>
        <dbReference type="ChEBI" id="CHEBI:30839"/>
        <dbReference type="ChEBI" id="CHEBI:30864"/>
        <dbReference type="ChEBI" id="CHEBI:132124"/>
        <dbReference type="EC" id="1.3.5.2"/>
    </reaction>
</comment>
<feature type="binding site" evidence="11">
    <location>
        <position position="106"/>
    </location>
    <ligand>
        <name>substrate</name>
    </ligand>
</feature>
<evidence type="ECO:0000256" key="10">
    <source>
        <dbReference type="ARBA" id="ARBA00048639"/>
    </source>
</evidence>
<evidence type="ECO:0000256" key="11">
    <source>
        <dbReference type="HAMAP-Rule" id="MF_00225"/>
    </source>
</evidence>
<dbReference type="CDD" id="cd04738">
    <property type="entry name" value="DHOD_2_like"/>
    <property type="match status" value="1"/>
</dbReference>
<dbReference type="GO" id="GO:0005886">
    <property type="term" value="C:plasma membrane"/>
    <property type="evidence" value="ECO:0007669"/>
    <property type="project" value="UniProtKB-SubCell"/>
</dbReference>
<feature type="binding site" evidence="11">
    <location>
        <begin position="151"/>
        <end position="155"/>
    </location>
    <ligand>
        <name>substrate</name>
    </ligand>
</feature>
<feature type="binding site" evidence="11">
    <location>
        <position position="126"/>
    </location>
    <ligand>
        <name>FMN</name>
        <dbReference type="ChEBI" id="CHEBI:58210"/>
    </ligand>
</feature>
<dbReference type="Gene3D" id="3.20.20.70">
    <property type="entry name" value="Aldolase class I"/>
    <property type="match status" value="1"/>
</dbReference>
<dbReference type="SUPFAM" id="SSF51395">
    <property type="entry name" value="FMN-linked oxidoreductases"/>
    <property type="match status" value="1"/>
</dbReference>
<feature type="domain" description="Dihydroorotate dehydrogenase catalytic" evidence="12">
    <location>
        <begin position="85"/>
        <end position="376"/>
    </location>
</feature>
<dbReference type="InterPro" id="IPR013785">
    <property type="entry name" value="Aldolase_TIM"/>
</dbReference>
<gene>
    <name evidence="11" type="primary">pyrD</name>
    <name evidence="13" type="ORF">AKJ08_0320</name>
</gene>
<sequence length="394" mass="42368">MCRTIRRLERFRARQPDVQFLERGRVQTGSRGRSPPMYPLLRPLFFLVDPERIHHLVARFLRLIGRNVALASRIRRSRTLGDPRLAVRAFGLDFPGPVGLAAGFDKGDGLAAGAFALGFGSVEVGTITPRAQPGNPRPRLFRLPRQQALINRMGFNNAGAEATASRYAELAFRPGPVGMNLGKNKDTPSERAPEDYLTAFETLAGVGDYFVVNVSSPNTPGLRDLQAPAALRAILGPLVAAAKGRGGKPVLLKLAPDLTDEAVDELADLAVEEGLAGLILANTTIGRPTAESEAIAREAGGMSGAPLLPRSLEIVRRVRRRLGDRLPIIGVGGIFGAEDAYRMIRAGATLVQVYTGFVYQGPGMVRTMEQGLIRLLDRDGLAKIADAVGLDAKD</sequence>